<dbReference type="AlphaFoldDB" id="A0A5C3QLE4"/>
<feature type="DNA-binding region" description="HMG box" evidence="2">
    <location>
        <begin position="111"/>
        <end position="183"/>
    </location>
</feature>
<evidence type="ECO:0000313" key="6">
    <source>
        <dbReference type="Proteomes" id="UP000305067"/>
    </source>
</evidence>
<feature type="domain" description="HMG box" evidence="4">
    <location>
        <begin position="111"/>
        <end position="183"/>
    </location>
</feature>
<organism evidence="5 6">
    <name type="scientific">Pterulicium gracile</name>
    <dbReference type="NCBI Taxonomy" id="1884261"/>
    <lineage>
        <taxon>Eukaryota</taxon>
        <taxon>Fungi</taxon>
        <taxon>Dikarya</taxon>
        <taxon>Basidiomycota</taxon>
        <taxon>Agaricomycotina</taxon>
        <taxon>Agaricomycetes</taxon>
        <taxon>Agaricomycetidae</taxon>
        <taxon>Agaricales</taxon>
        <taxon>Pleurotineae</taxon>
        <taxon>Pterulaceae</taxon>
        <taxon>Pterulicium</taxon>
    </lineage>
</organism>
<accession>A0A5C3QLE4</accession>
<dbReference type="InterPro" id="IPR050342">
    <property type="entry name" value="HMGB"/>
</dbReference>
<feature type="non-terminal residue" evidence="5">
    <location>
        <position position="207"/>
    </location>
</feature>
<name>A0A5C3QLE4_9AGAR</name>
<dbReference type="Pfam" id="PF09011">
    <property type="entry name" value="HMG_box_2"/>
    <property type="match status" value="1"/>
</dbReference>
<dbReference type="InterPro" id="IPR009071">
    <property type="entry name" value="HMG_box_dom"/>
</dbReference>
<dbReference type="STRING" id="1884261.A0A5C3QLE4"/>
<sequence>KSHLRPPKLAPSAWQLYFTDWIQKHQATSTRKLNVAQAAKEAGQEYATLTAEEKEPYKRKSQSMKEQRERELSTYMHSLTPDDIKRENVFRAEQRKLGRSRKSNIKDPNAPKKPLSAYFMFLQWIRASADRVNEVFGTETETTKQSVLAAARWRAMTDDERKAFLAQAEQEKMEYEAARRVYDEGNAGGVSVGSGTNIHFSIMSQSP</sequence>
<feature type="region of interest" description="Disordered" evidence="3">
    <location>
        <begin position="46"/>
        <end position="71"/>
    </location>
</feature>
<keyword evidence="6" id="KW-1185">Reference proteome</keyword>
<feature type="domain" description="HMG box" evidence="4">
    <location>
        <begin position="7"/>
        <end position="76"/>
    </location>
</feature>
<dbReference type="EMBL" id="ML178835">
    <property type="protein sequence ID" value="TFK99193.1"/>
    <property type="molecule type" value="Genomic_DNA"/>
</dbReference>
<dbReference type="Proteomes" id="UP000305067">
    <property type="component" value="Unassembled WGS sequence"/>
</dbReference>
<keyword evidence="1 2" id="KW-0238">DNA-binding</keyword>
<dbReference type="PANTHER" id="PTHR48112:SF22">
    <property type="entry name" value="MITOCHONDRIAL TRANSCRIPTION FACTOR A, ISOFORM B"/>
    <property type="match status" value="1"/>
</dbReference>
<feature type="compositionally biased region" description="Basic and acidic residues" evidence="3">
    <location>
        <begin position="51"/>
        <end position="71"/>
    </location>
</feature>
<evidence type="ECO:0000259" key="4">
    <source>
        <dbReference type="PROSITE" id="PS50118"/>
    </source>
</evidence>
<keyword evidence="2" id="KW-0539">Nucleus</keyword>
<evidence type="ECO:0000256" key="2">
    <source>
        <dbReference type="PROSITE-ProRule" id="PRU00267"/>
    </source>
</evidence>
<dbReference type="PANTHER" id="PTHR48112">
    <property type="entry name" value="HIGH MOBILITY GROUP PROTEIN DSP1"/>
    <property type="match status" value="1"/>
</dbReference>
<feature type="DNA-binding region" description="HMG box" evidence="2">
    <location>
        <begin position="7"/>
        <end position="76"/>
    </location>
</feature>
<gene>
    <name evidence="5" type="ORF">BDV98DRAFT_487349</name>
</gene>
<dbReference type="InterPro" id="IPR036910">
    <property type="entry name" value="HMG_box_dom_sf"/>
</dbReference>
<evidence type="ECO:0000313" key="5">
    <source>
        <dbReference type="EMBL" id="TFK99193.1"/>
    </source>
</evidence>
<proteinExistence type="predicted"/>
<reference evidence="5 6" key="1">
    <citation type="journal article" date="2019" name="Nat. Ecol. Evol.">
        <title>Megaphylogeny resolves global patterns of mushroom evolution.</title>
        <authorList>
            <person name="Varga T."/>
            <person name="Krizsan K."/>
            <person name="Foldi C."/>
            <person name="Dima B."/>
            <person name="Sanchez-Garcia M."/>
            <person name="Sanchez-Ramirez S."/>
            <person name="Szollosi G.J."/>
            <person name="Szarkandi J.G."/>
            <person name="Papp V."/>
            <person name="Albert L."/>
            <person name="Andreopoulos W."/>
            <person name="Angelini C."/>
            <person name="Antonin V."/>
            <person name="Barry K.W."/>
            <person name="Bougher N.L."/>
            <person name="Buchanan P."/>
            <person name="Buyck B."/>
            <person name="Bense V."/>
            <person name="Catcheside P."/>
            <person name="Chovatia M."/>
            <person name="Cooper J."/>
            <person name="Damon W."/>
            <person name="Desjardin D."/>
            <person name="Finy P."/>
            <person name="Geml J."/>
            <person name="Haridas S."/>
            <person name="Hughes K."/>
            <person name="Justo A."/>
            <person name="Karasinski D."/>
            <person name="Kautmanova I."/>
            <person name="Kiss B."/>
            <person name="Kocsube S."/>
            <person name="Kotiranta H."/>
            <person name="LaButti K.M."/>
            <person name="Lechner B.E."/>
            <person name="Liimatainen K."/>
            <person name="Lipzen A."/>
            <person name="Lukacs Z."/>
            <person name="Mihaltcheva S."/>
            <person name="Morgado L.N."/>
            <person name="Niskanen T."/>
            <person name="Noordeloos M.E."/>
            <person name="Ohm R.A."/>
            <person name="Ortiz-Santana B."/>
            <person name="Ovrebo C."/>
            <person name="Racz N."/>
            <person name="Riley R."/>
            <person name="Savchenko A."/>
            <person name="Shiryaev A."/>
            <person name="Soop K."/>
            <person name="Spirin V."/>
            <person name="Szebenyi C."/>
            <person name="Tomsovsky M."/>
            <person name="Tulloss R.E."/>
            <person name="Uehling J."/>
            <person name="Grigoriev I.V."/>
            <person name="Vagvolgyi C."/>
            <person name="Papp T."/>
            <person name="Martin F.M."/>
            <person name="Miettinen O."/>
            <person name="Hibbett D.S."/>
            <person name="Nagy L.G."/>
        </authorList>
    </citation>
    <scope>NUCLEOTIDE SEQUENCE [LARGE SCALE GENOMIC DNA]</scope>
    <source>
        <strain evidence="5 6">CBS 309.79</strain>
    </source>
</reference>
<dbReference type="PROSITE" id="PS50118">
    <property type="entry name" value="HMG_BOX_2"/>
    <property type="match status" value="2"/>
</dbReference>
<protein>
    <recommendedName>
        <fullName evidence="4">HMG box domain-containing protein</fullName>
    </recommendedName>
</protein>
<dbReference type="GO" id="GO:0003677">
    <property type="term" value="F:DNA binding"/>
    <property type="evidence" value="ECO:0007669"/>
    <property type="project" value="UniProtKB-UniRule"/>
</dbReference>
<feature type="non-terminal residue" evidence="5">
    <location>
        <position position="1"/>
    </location>
</feature>
<dbReference type="GO" id="GO:0005634">
    <property type="term" value="C:nucleus"/>
    <property type="evidence" value="ECO:0007669"/>
    <property type="project" value="UniProtKB-UniRule"/>
</dbReference>
<evidence type="ECO:0000256" key="3">
    <source>
        <dbReference type="SAM" id="MobiDB-lite"/>
    </source>
</evidence>
<dbReference type="SUPFAM" id="SSF47095">
    <property type="entry name" value="HMG-box"/>
    <property type="match status" value="2"/>
</dbReference>
<dbReference type="OrthoDB" id="5550281at2759"/>
<evidence type="ECO:0000256" key="1">
    <source>
        <dbReference type="ARBA" id="ARBA00023125"/>
    </source>
</evidence>
<dbReference type="Pfam" id="PF00505">
    <property type="entry name" value="HMG_box"/>
    <property type="match status" value="1"/>
</dbReference>
<dbReference type="SMART" id="SM00398">
    <property type="entry name" value="HMG"/>
    <property type="match status" value="2"/>
</dbReference>
<dbReference type="Gene3D" id="1.10.30.10">
    <property type="entry name" value="High mobility group box domain"/>
    <property type="match status" value="2"/>
</dbReference>